<name>A0AAE1KY76_PETCI</name>
<dbReference type="Proteomes" id="UP001286313">
    <property type="component" value="Unassembled WGS sequence"/>
</dbReference>
<sequence length="90" mass="9961">MAQEDESQWADSPAVVGVLPEQSTVIAFGGDVPPDKDHEISLCDTFMSDIDQNNDSVFIDDVDVDKLRELQAPDPDIRKLKNLAVENCED</sequence>
<keyword evidence="2" id="KW-1185">Reference proteome</keyword>
<organism evidence="1 2">
    <name type="scientific">Petrolisthes cinctipes</name>
    <name type="common">Flat porcelain crab</name>
    <dbReference type="NCBI Taxonomy" id="88211"/>
    <lineage>
        <taxon>Eukaryota</taxon>
        <taxon>Metazoa</taxon>
        <taxon>Ecdysozoa</taxon>
        <taxon>Arthropoda</taxon>
        <taxon>Crustacea</taxon>
        <taxon>Multicrustacea</taxon>
        <taxon>Malacostraca</taxon>
        <taxon>Eumalacostraca</taxon>
        <taxon>Eucarida</taxon>
        <taxon>Decapoda</taxon>
        <taxon>Pleocyemata</taxon>
        <taxon>Anomura</taxon>
        <taxon>Galatheoidea</taxon>
        <taxon>Porcellanidae</taxon>
        <taxon>Petrolisthes</taxon>
    </lineage>
</organism>
<dbReference type="AlphaFoldDB" id="A0AAE1KY76"/>
<evidence type="ECO:0000313" key="2">
    <source>
        <dbReference type="Proteomes" id="UP001286313"/>
    </source>
</evidence>
<dbReference type="EMBL" id="JAWQEG010000584">
    <property type="protein sequence ID" value="KAK3888142.1"/>
    <property type="molecule type" value="Genomic_DNA"/>
</dbReference>
<gene>
    <name evidence="1" type="ORF">Pcinc_007787</name>
</gene>
<accession>A0AAE1KY76</accession>
<comment type="caution">
    <text evidence="1">The sequence shown here is derived from an EMBL/GenBank/DDBJ whole genome shotgun (WGS) entry which is preliminary data.</text>
</comment>
<evidence type="ECO:0000313" key="1">
    <source>
        <dbReference type="EMBL" id="KAK3888142.1"/>
    </source>
</evidence>
<reference evidence="1" key="1">
    <citation type="submission" date="2023-10" db="EMBL/GenBank/DDBJ databases">
        <title>Genome assemblies of two species of porcelain crab, Petrolisthes cinctipes and Petrolisthes manimaculis (Anomura: Porcellanidae).</title>
        <authorList>
            <person name="Angst P."/>
        </authorList>
    </citation>
    <scope>NUCLEOTIDE SEQUENCE</scope>
    <source>
        <strain evidence="1">PB745_01</strain>
        <tissue evidence="1">Gill</tissue>
    </source>
</reference>
<protein>
    <submittedName>
        <fullName evidence="1">Uncharacterized protein</fullName>
    </submittedName>
</protein>
<proteinExistence type="predicted"/>